<feature type="region of interest" description="Disordered" evidence="1">
    <location>
        <begin position="74"/>
        <end position="110"/>
    </location>
</feature>
<comment type="caution">
    <text evidence="2">The sequence shown here is derived from an EMBL/GenBank/DDBJ whole genome shotgun (WGS) entry which is preliminary data.</text>
</comment>
<dbReference type="OrthoDB" id="412981at2759"/>
<protein>
    <submittedName>
        <fullName evidence="2">Uncharacterized protein</fullName>
    </submittedName>
</protein>
<dbReference type="Proteomes" id="UP000299102">
    <property type="component" value="Unassembled WGS sequence"/>
</dbReference>
<gene>
    <name evidence="2" type="ORF">EVAR_96630_1</name>
</gene>
<dbReference type="EMBL" id="BGZK01000636">
    <property type="protein sequence ID" value="GBP53952.1"/>
    <property type="molecule type" value="Genomic_DNA"/>
</dbReference>
<reference evidence="2 3" key="1">
    <citation type="journal article" date="2019" name="Commun. Biol.">
        <title>The bagworm genome reveals a unique fibroin gene that provides high tensile strength.</title>
        <authorList>
            <person name="Kono N."/>
            <person name="Nakamura H."/>
            <person name="Ohtoshi R."/>
            <person name="Tomita M."/>
            <person name="Numata K."/>
            <person name="Arakawa K."/>
        </authorList>
    </citation>
    <scope>NUCLEOTIDE SEQUENCE [LARGE SCALE GENOMIC DNA]</scope>
</reference>
<evidence type="ECO:0000313" key="3">
    <source>
        <dbReference type="Proteomes" id="UP000299102"/>
    </source>
</evidence>
<evidence type="ECO:0000313" key="2">
    <source>
        <dbReference type="EMBL" id="GBP53952.1"/>
    </source>
</evidence>
<keyword evidence="3" id="KW-1185">Reference proteome</keyword>
<proteinExistence type="predicted"/>
<sequence length="110" mass="12672">MIVGAGRYVLNEVIARDFCIETVEEFIQRIARRMFDIADQGPYEFLRTSHQCKKRRRAADPSLENYSEHLLPNSRTGLIKRTKHTCNGLSEKDPPPDPSGPYPRREDARA</sequence>
<dbReference type="AlphaFoldDB" id="A0A4C1WTN7"/>
<accession>A0A4C1WTN7</accession>
<organism evidence="2 3">
    <name type="scientific">Eumeta variegata</name>
    <name type="common">Bagworm moth</name>
    <name type="synonym">Eumeta japonica</name>
    <dbReference type="NCBI Taxonomy" id="151549"/>
    <lineage>
        <taxon>Eukaryota</taxon>
        <taxon>Metazoa</taxon>
        <taxon>Ecdysozoa</taxon>
        <taxon>Arthropoda</taxon>
        <taxon>Hexapoda</taxon>
        <taxon>Insecta</taxon>
        <taxon>Pterygota</taxon>
        <taxon>Neoptera</taxon>
        <taxon>Endopterygota</taxon>
        <taxon>Lepidoptera</taxon>
        <taxon>Glossata</taxon>
        <taxon>Ditrysia</taxon>
        <taxon>Tineoidea</taxon>
        <taxon>Psychidae</taxon>
        <taxon>Oiketicinae</taxon>
        <taxon>Eumeta</taxon>
    </lineage>
</organism>
<evidence type="ECO:0000256" key="1">
    <source>
        <dbReference type="SAM" id="MobiDB-lite"/>
    </source>
</evidence>
<name>A0A4C1WTN7_EUMVA</name>